<feature type="transmembrane region" description="Helical" evidence="1">
    <location>
        <begin position="82"/>
        <end position="99"/>
    </location>
</feature>
<feature type="transmembrane region" description="Helical" evidence="1">
    <location>
        <begin position="111"/>
        <end position="133"/>
    </location>
</feature>
<reference evidence="2 3" key="1">
    <citation type="journal article" date="2019" name="Sci. Rep.">
        <title>Comparative genomics of chytrid fungi reveal insights into the obligate biotrophic and pathogenic lifestyle of Synchytrium endobioticum.</title>
        <authorList>
            <person name="van de Vossenberg B.T.L.H."/>
            <person name="Warris S."/>
            <person name="Nguyen H.D.T."/>
            <person name="van Gent-Pelzer M.P.E."/>
            <person name="Joly D.L."/>
            <person name="van de Geest H.C."/>
            <person name="Bonants P.J.M."/>
            <person name="Smith D.S."/>
            <person name="Levesque C.A."/>
            <person name="van der Lee T.A.J."/>
        </authorList>
    </citation>
    <scope>NUCLEOTIDE SEQUENCE [LARGE SCALE GENOMIC DNA]</scope>
    <source>
        <strain evidence="2 3">CBS 675.73</strain>
    </source>
</reference>
<evidence type="ECO:0000256" key="1">
    <source>
        <dbReference type="SAM" id="Phobius"/>
    </source>
</evidence>
<evidence type="ECO:0008006" key="4">
    <source>
        <dbReference type="Google" id="ProtNLM"/>
    </source>
</evidence>
<dbReference type="EMBL" id="QEAP01001118">
    <property type="protein sequence ID" value="TPX51544.1"/>
    <property type="molecule type" value="Genomic_DNA"/>
</dbReference>
<name>A0A507DIV1_9FUNG</name>
<keyword evidence="3" id="KW-1185">Reference proteome</keyword>
<evidence type="ECO:0000313" key="3">
    <source>
        <dbReference type="Proteomes" id="UP000320333"/>
    </source>
</evidence>
<evidence type="ECO:0000313" key="2">
    <source>
        <dbReference type="EMBL" id="TPX51544.1"/>
    </source>
</evidence>
<feature type="transmembrane region" description="Helical" evidence="1">
    <location>
        <begin position="227"/>
        <end position="250"/>
    </location>
</feature>
<dbReference type="Proteomes" id="UP000320333">
    <property type="component" value="Unassembled WGS sequence"/>
</dbReference>
<proteinExistence type="predicted"/>
<feature type="transmembrane region" description="Helical" evidence="1">
    <location>
        <begin position="195"/>
        <end position="221"/>
    </location>
</feature>
<protein>
    <recommendedName>
        <fullName evidence="4">G-protein coupled receptors family 1 profile domain-containing protein</fullName>
    </recommendedName>
</protein>
<keyword evidence="1" id="KW-0472">Membrane</keyword>
<dbReference type="AlphaFoldDB" id="A0A507DIV1"/>
<dbReference type="OrthoDB" id="2141246at2759"/>
<gene>
    <name evidence="2" type="ORF">CcCBS67573_g10017</name>
</gene>
<feature type="transmembrane region" description="Helical" evidence="1">
    <location>
        <begin position="153"/>
        <end position="174"/>
    </location>
</feature>
<keyword evidence="1" id="KW-0812">Transmembrane</keyword>
<sequence length="302" mass="32937">MSVQARNQIFFICGFFTALSAENTVISLQRCLAKNSWTDRLQVLASACQLANTCFIASLIGLPATFFNNACFEWSAGGCTFYLVYQLVSTGILIFRATILVRIRWRRSLQILGCTALAGSLLTIMAGIVNQTAYISPDGYCFTNLNWRRTNDIGKSILVVIYLVLLVCFLVPVVNQIQMIRSIGEGEVGTQRLTLVATSFATRVCLAIVGFIVPQLFPVIFGGNNGGIFSGLEGVGFVVQNYFGVVASAIPMDESTKERGTSSCARVIVEEPREVSSRASYAVRVYSSSPIISPRPRDSTKS</sequence>
<organism evidence="2 3">
    <name type="scientific">Chytriomyces confervae</name>
    <dbReference type="NCBI Taxonomy" id="246404"/>
    <lineage>
        <taxon>Eukaryota</taxon>
        <taxon>Fungi</taxon>
        <taxon>Fungi incertae sedis</taxon>
        <taxon>Chytridiomycota</taxon>
        <taxon>Chytridiomycota incertae sedis</taxon>
        <taxon>Chytridiomycetes</taxon>
        <taxon>Chytridiales</taxon>
        <taxon>Chytriomycetaceae</taxon>
        <taxon>Chytriomyces</taxon>
    </lineage>
</organism>
<accession>A0A507DIV1</accession>
<comment type="caution">
    <text evidence="2">The sequence shown here is derived from an EMBL/GenBank/DDBJ whole genome shotgun (WGS) entry which is preliminary data.</text>
</comment>
<keyword evidence="1" id="KW-1133">Transmembrane helix</keyword>